<dbReference type="EMBL" id="OX465081">
    <property type="protein sequence ID" value="CAI9287440.1"/>
    <property type="molecule type" value="Genomic_DNA"/>
</dbReference>
<protein>
    <submittedName>
        <fullName evidence="2">Uncharacterized protein</fullName>
    </submittedName>
</protein>
<feature type="compositionally biased region" description="Basic and acidic residues" evidence="1">
    <location>
        <begin position="1"/>
        <end position="19"/>
    </location>
</feature>
<name>A0AA36EB01_LACSI</name>
<evidence type="ECO:0000313" key="3">
    <source>
        <dbReference type="Proteomes" id="UP001177003"/>
    </source>
</evidence>
<accession>A0AA36EB01</accession>
<gene>
    <name evidence="2" type="ORF">LSALG_LOCUS26802</name>
</gene>
<sequence length="157" mass="17307">MDLTGKEKSKNGNKEEIGKTKGNNGGRDKQGLVETTEENKYKGGHKQGGEIKKGNADDRGDKKKVEFENKKAGDGGKKSKYEDNTHLSFSLGLSEDSDQTSSKNSNDEHQRVVIRLSNKKVLNPNPIFVAIPTEEGPSNHDLDESRPKKLVDPFKSP</sequence>
<feature type="region of interest" description="Disordered" evidence="1">
    <location>
        <begin position="1"/>
        <end position="110"/>
    </location>
</feature>
<dbReference type="AlphaFoldDB" id="A0AA36EB01"/>
<proteinExistence type="predicted"/>
<keyword evidence="3" id="KW-1185">Reference proteome</keyword>
<feature type="region of interest" description="Disordered" evidence="1">
    <location>
        <begin position="130"/>
        <end position="157"/>
    </location>
</feature>
<dbReference type="Proteomes" id="UP001177003">
    <property type="component" value="Chromosome 5"/>
</dbReference>
<reference evidence="2" key="1">
    <citation type="submission" date="2023-04" db="EMBL/GenBank/DDBJ databases">
        <authorList>
            <person name="Vijverberg K."/>
            <person name="Xiong W."/>
            <person name="Schranz E."/>
        </authorList>
    </citation>
    <scope>NUCLEOTIDE SEQUENCE</scope>
</reference>
<evidence type="ECO:0000256" key="1">
    <source>
        <dbReference type="SAM" id="MobiDB-lite"/>
    </source>
</evidence>
<evidence type="ECO:0000313" key="2">
    <source>
        <dbReference type="EMBL" id="CAI9287440.1"/>
    </source>
</evidence>
<feature type="compositionally biased region" description="Basic and acidic residues" evidence="1">
    <location>
        <begin position="137"/>
        <end position="157"/>
    </location>
</feature>
<organism evidence="2 3">
    <name type="scientific">Lactuca saligna</name>
    <name type="common">Willowleaf lettuce</name>
    <dbReference type="NCBI Taxonomy" id="75948"/>
    <lineage>
        <taxon>Eukaryota</taxon>
        <taxon>Viridiplantae</taxon>
        <taxon>Streptophyta</taxon>
        <taxon>Embryophyta</taxon>
        <taxon>Tracheophyta</taxon>
        <taxon>Spermatophyta</taxon>
        <taxon>Magnoliopsida</taxon>
        <taxon>eudicotyledons</taxon>
        <taxon>Gunneridae</taxon>
        <taxon>Pentapetalae</taxon>
        <taxon>asterids</taxon>
        <taxon>campanulids</taxon>
        <taxon>Asterales</taxon>
        <taxon>Asteraceae</taxon>
        <taxon>Cichorioideae</taxon>
        <taxon>Cichorieae</taxon>
        <taxon>Lactucinae</taxon>
        <taxon>Lactuca</taxon>
    </lineage>
</organism>
<feature type="compositionally biased region" description="Basic and acidic residues" evidence="1">
    <location>
        <begin position="26"/>
        <end position="85"/>
    </location>
</feature>